<dbReference type="InterPro" id="IPR023393">
    <property type="entry name" value="START-like_dom_sf"/>
</dbReference>
<name>A0A1W1W0S8_9BACT</name>
<dbReference type="OrthoDB" id="9801773at2"/>
<protein>
    <recommendedName>
        <fullName evidence="3">Cell division protein</fullName>
    </recommendedName>
</protein>
<dbReference type="RefSeq" id="WP_084447108.1">
    <property type="nucleotide sequence ID" value="NZ_FWWW01000091.1"/>
</dbReference>
<dbReference type="CDD" id="cd07820">
    <property type="entry name" value="SRPBCC_3"/>
    <property type="match status" value="1"/>
</dbReference>
<evidence type="ECO:0008006" key="3">
    <source>
        <dbReference type="Google" id="ProtNLM"/>
    </source>
</evidence>
<gene>
    <name evidence="1" type="ORF">SAMN00120144_0024</name>
</gene>
<dbReference type="Gene3D" id="3.30.530.20">
    <property type="match status" value="1"/>
</dbReference>
<dbReference type="Proteomes" id="UP000192266">
    <property type="component" value="Unassembled WGS sequence"/>
</dbReference>
<reference evidence="1 2" key="1">
    <citation type="submission" date="2017-04" db="EMBL/GenBank/DDBJ databases">
        <authorList>
            <person name="Afonso C.L."/>
            <person name="Miller P.J."/>
            <person name="Scott M.A."/>
            <person name="Spackman E."/>
            <person name="Goraichik I."/>
            <person name="Dimitrov K.M."/>
            <person name="Suarez D.L."/>
            <person name="Swayne D.E."/>
        </authorList>
    </citation>
    <scope>NUCLEOTIDE SEQUENCE [LARGE SCALE GENOMIC DNA]</scope>
    <source>
        <strain evidence="1 2">DSM 11622</strain>
    </source>
</reference>
<dbReference type="SUPFAM" id="SSF55961">
    <property type="entry name" value="Bet v1-like"/>
    <property type="match status" value="1"/>
</dbReference>
<organism evidence="1 2">
    <name type="scientific">Hymenobacter roseosalivarius DSM 11622</name>
    <dbReference type="NCBI Taxonomy" id="645990"/>
    <lineage>
        <taxon>Bacteria</taxon>
        <taxon>Pseudomonadati</taxon>
        <taxon>Bacteroidota</taxon>
        <taxon>Cytophagia</taxon>
        <taxon>Cytophagales</taxon>
        <taxon>Hymenobacteraceae</taxon>
        <taxon>Hymenobacter</taxon>
    </lineage>
</organism>
<evidence type="ECO:0000313" key="1">
    <source>
        <dbReference type="EMBL" id="SMB99123.1"/>
    </source>
</evidence>
<dbReference type="EMBL" id="FWWW01000091">
    <property type="protein sequence ID" value="SMB99123.1"/>
    <property type="molecule type" value="Genomic_DNA"/>
</dbReference>
<dbReference type="STRING" id="645990.SAMN00120144_0024"/>
<keyword evidence="2" id="KW-1185">Reference proteome</keyword>
<sequence>MPKIEIVTTINAPQQICFQLALSVDLHTISTRQTQEEIVAGVRTGILQLGDSVTFRARHFGIWQTLSSKITEFKAPIYFCDVMQKGAFKSMRHEHYFQPSGAVTIMRDVFEFESPLGHLGKLVDALILKRYLRKFLRERCNVVKQYAESGAWREVLSVPTSVS</sequence>
<proteinExistence type="predicted"/>
<accession>A0A1W1W0S8</accession>
<evidence type="ECO:0000313" key="2">
    <source>
        <dbReference type="Proteomes" id="UP000192266"/>
    </source>
</evidence>
<dbReference type="AlphaFoldDB" id="A0A1W1W0S8"/>